<protein>
    <submittedName>
        <fullName evidence="3">Putative endo-1,3(4)-beta-glucanase</fullName>
    </submittedName>
</protein>
<reference evidence="3 4" key="1">
    <citation type="journal article" date="2018" name="Mycol. Prog.">
        <title>Coniella lustricola, a new species from submerged detritus.</title>
        <authorList>
            <person name="Raudabaugh D.B."/>
            <person name="Iturriaga T."/>
            <person name="Carver A."/>
            <person name="Mondo S."/>
            <person name="Pangilinan J."/>
            <person name="Lipzen A."/>
            <person name="He G."/>
            <person name="Amirebrahimi M."/>
            <person name="Grigoriev I.V."/>
            <person name="Miller A.N."/>
        </authorList>
    </citation>
    <scope>NUCLEOTIDE SEQUENCE [LARGE SCALE GENOMIC DNA]</scope>
    <source>
        <strain evidence="3 4">B22-T-1</strain>
    </source>
</reference>
<dbReference type="InterPro" id="IPR050546">
    <property type="entry name" value="Glycosyl_Hydrlase_16"/>
</dbReference>
<dbReference type="PROSITE" id="PS51762">
    <property type="entry name" value="GH16_2"/>
    <property type="match status" value="1"/>
</dbReference>
<dbReference type="InterPro" id="IPR000757">
    <property type="entry name" value="Beta-glucanase-like"/>
</dbReference>
<dbReference type="CDD" id="cd02182">
    <property type="entry name" value="GH16_Strep_laminarinase_like"/>
    <property type="match status" value="1"/>
</dbReference>
<accession>A0A2T3AAH5</accession>
<evidence type="ECO:0000313" key="3">
    <source>
        <dbReference type="EMBL" id="PSR88689.1"/>
    </source>
</evidence>
<keyword evidence="1" id="KW-0732">Signal</keyword>
<name>A0A2T3AAH5_9PEZI</name>
<dbReference type="EMBL" id="KZ678425">
    <property type="protein sequence ID" value="PSR88689.1"/>
    <property type="molecule type" value="Genomic_DNA"/>
</dbReference>
<keyword evidence="4" id="KW-1185">Reference proteome</keyword>
<feature type="domain" description="GH16" evidence="2">
    <location>
        <begin position="23"/>
        <end position="290"/>
    </location>
</feature>
<dbReference type="GO" id="GO:0004553">
    <property type="term" value="F:hydrolase activity, hydrolyzing O-glycosyl compounds"/>
    <property type="evidence" value="ECO:0007669"/>
    <property type="project" value="InterPro"/>
</dbReference>
<dbReference type="OrthoDB" id="192832at2759"/>
<dbReference type="PANTHER" id="PTHR10963">
    <property type="entry name" value="GLYCOSYL HYDROLASE-RELATED"/>
    <property type="match status" value="1"/>
</dbReference>
<dbReference type="PANTHER" id="PTHR10963:SF60">
    <property type="entry name" value="GRAM-NEGATIVE BACTERIA-BINDING PROTEIN 1-RELATED"/>
    <property type="match status" value="1"/>
</dbReference>
<proteinExistence type="predicted"/>
<dbReference type="Pfam" id="PF00722">
    <property type="entry name" value="Glyco_hydro_16"/>
    <property type="match status" value="1"/>
</dbReference>
<sequence length="290" mass="31666">MTSCTRNILTALSVAGALHTVAAQYDAPTYSGYTLLWSADFSGTAGALPSTSNWNIRTGYLGVNDEWEEYTSSNANLQLSGGSTLQIVPWTNSATEYGWTSARIESVDSWTPASGVVTRVEAEIDFGTNAASTKQGYWPAFWMLAESYRTGAETWPECGELDILEMIDGVLTGYGTAHCGDDCNDDDDDEGLQSSIAVPNDSWHTWRLEWDRTSGNWETETIKWYMDGEAFQTLTGSEFSEAVWTNLAHSPYYVILNLAVGGSWPGDPNSATVDGYGAMMEIGYVAVYQS</sequence>
<dbReference type="AlphaFoldDB" id="A0A2T3AAH5"/>
<dbReference type="Proteomes" id="UP000241462">
    <property type="component" value="Unassembled WGS sequence"/>
</dbReference>
<feature type="chain" id="PRO_5015674888" evidence="1">
    <location>
        <begin position="24"/>
        <end position="290"/>
    </location>
</feature>
<feature type="signal peptide" evidence="1">
    <location>
        <begin position="1"/>
        <end position="23"/>
    </location>
</feature>
<dbReference type="InParanoid" id="A0A2T3AAH5"/>
<evidence type="ECO:0000259" key="2">
    <source>
        <dbReference type="PROSITE" id="PS51762"/>
    </source>
</evidence>
<dbReference type="InterPro" id="IPR013320">
    <property type="entry name" value="ConA-like_dom_sf"/>
</dbReference>
<organism evidence="3 4">
    <name type="scientific">Coniella lustricola</name>
    <dbReference type="NCBI Taxonomy" id="2025994"/>
    <lineage>
        <taxon>Eukaryota</taxon>
        <taxon>Fungi</taxon>
        <taxon>Dikarya</taxon>
        <taxon>Ascomycota</taxon>
        <taxon>Pezizomycotina</taxon>
        <taxon>Sordariomycetes</taxon>
        <taxon>Sordariomycetidae</taxon>
        <taxon>Diaporthales</taxon>
        <taxon>Schizoparmaceae</taxon>
        <taxon>Coniella</taxon>
    </lineage>
</organism>
<gene>
    <name evidence="3" type="ORF">BD289DRAFT_431770</name>
</gene>
<evidence type="ECO:0000313" key="4">
    <source>
        <dbReference type="Proteomes" id="UP000241462"/>
    </source>
</evidence>
<dbReference type="Gene3D" id="2.60.120.200">
    <property type="match status" value="1"/>
</dbReference>
<dbReference type="SUPFAM" id="SSF49899">
    <property type="entry name" value="Concanavalin A-like lectins/glucanases"/>
    <property type="match status" value="1"/>
</dbReference>
<dbReference type="GO" id="GO:0005975">
    <property type="term" value="P:carbohydrate metabolic process"/>
    <property type="evidence" value="ECO:0007669"/>
    <property type="project" value="InterPro"/>
</dbReference>
<evidence type="ECO:0000256" key="1">
    <source>
        <dbReference type="SAM" id="SignalP"/>
    </source>
</evidence>